<keyword evidence="3" id="KW-1185">Reference proteome</keyword>
<evidence type="ECO:0000313" key="3">
    <source>
        <dbReference type="Proteomes" id="UP001630127"/>
    </source>
</evidence>
<dbReference type="Proteomes" id="UP001630127">
    <property type="component" value="Unassembled WGS sequence"/>
</dbReference>
<feature type="domain" description="Malic enzyme NAD-binding" evidence="1">
    <location>
        <begin position="11"/>
        <end position="55"/>
    </location>
</feature>
<gene>
    <name evidence="2" type="ORF">ACH5RR_000221</name>
</gene>
<reference evidence="2 3" key="1">
    <citation type="submission" date="2024-11" db="EMBL/GenBank/DDBJ databases">
        <title>A near-complete genome assembly of Cinchona calisaya.</title>
        <authorList>
            <person name="Lian D.C."/>
            <person name="Zhao X.W."/>
            <person name="Wei L."/>
        </authorList>
    </citation>
    <scope>NUCLEOTIDE SEQUENCE [LARGE SCALE GENOMIC DNA]</scope>
    <source>
        <tissue evidence="2">Nenye</tissue>
    </source>
</reference>
<dbReference type="AlphaFoldDB" id="A0ABD3B0I0"/>
<evidence type="ECO:0000313" key="2">
    <source>
        <dbReference type="EMBL" id="KAL3536855.1"/>
    </source>
</evidence>
<sequence>MLKKVLDCFRIGLGAPVSGARVITDGMLQAAAECLSSYITDGEIHRGILYPSIDRSWSKGQTVFPISTNGDQRLVIIQAKRFHIFASYRKHIFDLWDIKKIQS</sequence>
<accession>A0ABD3B0I0</accession>
<comment type="caution">
    <text evidence="2">The sequence shown here is derived from an EMBL/GenBank/DDBJ whole genome shotgun (WGS) entry which is preliminary data.</text>
</comment>
<dbReference type="SUPFAM" id="SSF51735">
    <property type="entry name" value="NAD(P)-binding Rossmann-fold domains"/>
    <property type="match status" value="1"/>
</dbReference>
<dbReference type="InterPro" id="IPR036291">
    <property type="entry name" value="NAD(P)-bd_dom_sf"/>
</dbReference>
<dbReference type="EMBL" id="JBJUIK010000001">
    <property type="protein sequence ID" value="KAL3536855.1"/>
    <property type="molecule type" value="Genomic_DNA"/>
</dbReference>
<name>A0ABD3B0I0_9GENT</name>
<organism evidence="2 3">
    <name type="scientific">Cinchona calisaya</name>
    <dbReference type="NCBI Taxonomy" id="153742"/>
    <lineage>
        <taxon>Eukaryota</taxon>
        <taxon>Viridiplantae</taxon>
        <taxon>Streptophyta</taxon>
        <taxon>Embryophyta</taxon>
        <taxon>Tracheophyta</taxon>
        <taxon>Spermatophyta</taxon>
        <taxon>Magnoliopsida</taxon>
        <taxon>eudicotyledons</taxon>
        <taxon>Gunneridae</taxon>
        <taxon>Pentapetalae</taxon>
        <taxon>asterids</taxon>
        <taxon>lamiids</taxon>
        <taxon>Gentianales</taxon>
        <taxon>Rubiaceae</taxon>
        <taxon>Cinchonoideae</taxon>
        <taxon>Cinchoneae</taxon>
        <taxon>Cinchona</taxon>
    </lineage>
</organism>
<dbReference type="Gene3D" id="3.40.50.720">
    <property type="entry name" value="NAD(P)-binding Rossmann-like Domain"/>
    <property type="match status" value="1"/>
</dbReference>
<dbReference type="Pfam" id="PF03949">
    <property type="entry name" value="Malic_M"/>
    <property type="match status" value="1"/>
</dbReference>
<proteinExistence type="predicted"/>
<dbReference type="InterPro" id="IPR012302">
    <property type="entry name" value="Malic_NAD-bd"/>
</dbReference>
<evidence type="ECO:0000259" key="1">
    <source>
        <dbReference type="Pfam" id="PF03949"/>
    </source>
</evidence>
<protein>
    <recommendedName>
        <fullName evidence="1">Malic enzyme NAD-binding domain-containing protein</fullName>
    </recommendedName>
</protein>